<organism evidence="3">
    <name type="scientific">Rhododendron williamsianum</name>
    <dbReference type="NCBI Taxonomy" id="262921"/>
    <lineage>
        <taxon>Eukaryota</taxon>
        <taxon>Viridiplantae</taxon>
        <taxon>Streptophyta</taxon>
        <taxon>Embryophyta</taxon>
        <taxon>Tracheophyta</taxon>
        <taxon>Spermatophyta</taxon>
        <taxon>Magnoliopsida</taxon>
        <taxon>eudicotyledons</taxon>
        <taxon>Gunneridae</taxon>
        <taxon>Pentapetalae</taxon>
        <taxon>asterids</taxon>
        <taxon>Ericales</taxon>
        <taxon>Ericaceae</taxon>
        <taxon>Ericoideae</taxon>
        <taxon>Rhodoreae</taxon>
        <taxon>Rhododendron</taxon>
    </lineage>
</organism>
<dbReference type="PROSITE" id="PS50294">
    <property type="entry name" value="WD_REPEATS_REGION"/>
    <property type="match status" value="1"/>
</dbReference>
<dbReference type="InterPro" id="IPR036322">
    <property type="entry name" value="WD40_repeat_dom_sf"/>
</dbReference>
<dbReference type="Pfam" id="PF00400">
    <property type="entry name" value="WD40"/>
    <property type="match status" value="1"/>
</dbReference>
<dbReference type="PANTHER" id="PTHR44083:SF2">
    <property type="entry name" value="TOPLESS-RELATED PROTEIN 3"/>
    <property type="match status" value="1"/>
</dbReference>
<dbReference type="InterPro" id="IPR001680">
    <property type="entry name" value="WD40_rpt"/>
</dbReference>
<gene>
    <name evidence="3" type="ORF">C3L33_23408</name>
</gene>
<evidence type="ECO:0000256" key="1">
    <source>
        <dbReference type="PROSITE-ProRule" id="PRU00221"/>
    </source>
</evidence>
<sequence>MEDSTIRIYNHRVDEVKLELKGHKKHITGLAFSTNLNILVSSTADAQLCIWSTDTWEHLKSVSIQLPAGKACNGDTRVEFHSNQIRLLVSHETQLAIYDASEMGRICQWVPQDVLPAPISFAVYSCNSQLVYTSFCDGNIGVFDADSLTLACRIAPSIYLYPTMLSGSQVVYPRVVAAHPDQPNQFAIGLTNGSVILMEPHESKSTWGLSPTIDNGMLNDRTASSSNISNHTPDQNRRKEEEEEKKEEVNLDVDEDEDEEDQEEKRKKEVKGKAPQSG</sequence>
<feature type="compositionally biased region" description="Polar residues" evidence="2">
    <location>
        <begin position="221"/>
        <end position="233"/>
    </location>
</feature>
<dbReference type="PANTHER" id="PTHR44083">
    <property type="entry name" value="TOPLESS-RELATED PROTEIN 1-RELATED"/>
    <property type="match status" value="1"/>
</dbReference>
<feature type="region of interest" description="Disordered" evidence="2">
    <location>
        <begin position="205"/>
        <end position="278"/>
    </location>
</feature>
<evidence type="ECO:0000313" key="3">
    <source>
        <dbReference type="EMBL" id="KAE9444694.1"/>
    </source>
</evidence>
<name>A0A6A4KJY1_9ERIC</name>
<proteinExistence type="predicted"/>
<dbReference type="PROSITE" id="PS50082">
    <property type="entry name" value="WD_REPEATS_2"/>
    <property type="match status" value="1"/>
</dbReference>
<dbReference type="SMART" id="SM00320">
    <property type="entry name" value="WD40"/>
    <property type="match status" value="2"/>
</dbReference>
<dbReference type="Gene3D" id="2.130.10.10">
    <property type="entry name" value="YVTN repeat-like/Quinoprotein amine dehydrogenase"/>
    <property type="match status" value="1"/>
</dbReference>
<evidence type="ECO:0000256" key="2">
    <source>
        <dbReference type="SAM" id="MobiDB-lite"/>
    </source>
</evidence>
<reference evidence="3" key="1">
    <citation type="journal article" date="2019" name="Genome Biol. Evol.">
        <title>The Rhododendron genome and chromosomal organization provide insight into shared whole-genome duplications across the heath family (Ericaceae).</title>
        <authorList>
            <person name="Soza V.L."/>
            <person name="Lindsley D."/>
            <person name="Waalkes A."/>
            <person name="Ramage E."/>
            <person name="Patwardhan R.P."/>
            <person name="Burton J.N."/>
            <person name="Adey A."/>
            <person name="Kumar A."/>
            <person name="Qiu R."/>
            <person name="Shendure J."/>
            <person name="Hall B."/>
        </authorList>
    </citation>
    <scope>NUCLEOTIDE SEQUENCE</scope>
    <source>
        <strain evidence="3">RSF 1966-606</strain>
    </source>
</reference>
<feature type="repeat" description="WD" evidence="1">
    <location>
        <begin position="20"/>
        <end position="61"/>
    </location>
</feature>
<accession>A0A6A4KJY1</accession>
<keyword evidence="1" id="KW-0853">WD repeat</keyword>
<dbReference type="OrthoDB" id="1850764at2759"/>
<protein>
    <submittedName>
        <fullName evidence="3">Uncharacterized protein</fullName>
    </submittedName>
</protein>
<dbReference type="InterPro" id="IPR027728">
    <property type="entry name" value="Topless_fam"/>
</dbReference>
<comment type="caution">
    <text evidence="3">The sequence shown here is derived from an EMBL/GenBank/DDBJ whole genome shotgun (WGS) entry which is preliminary data.</text>
</comment>
<dbReference type="SUPFAM" id="SSF50978">
    <property type="entry name" value="WD40 repeat-like"/>
    <property type="match status" value="1"/>
</dbReference>
<dbReference type="InterPro" id="IPR015943">
    <property type="entry name" value="WD40/YVTN_repeat-like_dom_sf"/>
</dbReference>
<feature type="compositionally biased region" description="Acidic residues" evidence="2">
    <location>
        <begin position="241"/>
        <end position="262"/>
    </location>
</feature>
<feature type="non-terminal residue" evidence="3">
    <location>
        <position position="1"/>
    </location>
</feature>
<dbReference type="GO" id="GO:0006355">
    <property type="term" value="P:regulation of DNA-templated transcription"/>
    <property type="evidence" value="ECO:0007669"/>
    <property type="project" value="InterPro"/>
</dbReference>
<dbReference type="AlphaFoldDB" id="A0A6A4KJY1"/>
<dbReference type="EMBL" id="QEFC01006387">
    <property type="protein sequence ID" value="KAE9444694.1"/>
    <property type="molecule type" value="Genomic_DNA"/>
</dbReference>